<dbReference type="OrthoDB" id="5525005at2"/>
<dbReference type="Pfam" id="PF02954">
    <property type="entry name" value="HTH_8"/>
    <property type="match status" value="1"/>
</dbReference>
<evidence type="ECO:0000256" key="11">
    <source>
        <dbReference type="ARBA" id="ARBA00023163"/>
    </source>
</evidence>
<dbReference type="InterPro" id="IPR002197">
    <property type="entry name" value="HTH_Fis"/>
</dbReference>
<keyword evidence="10" id="KW-0010">Activator</keyword>
<dbReference type="PROSITE" id="PS50045">
    <property type="entry name" value="SIGMA54_INTERACT_4"/>
    <property type="match status" value="1"/>
</dbReference>
<dbReference type="InterPro" id="IPR002078">
    <property type="entry name" value="Sigma_54_int"/>
</dbReference>
<evidence type="ECO:0000256" key="3">
    <source>
        <dbReference type="ARBA" id="ARBA00022491"/>
    </source>
</evidence>
<reference evidence="13 14" key="1">
    <citation type="journal article" date="2020" name="Antonie Van Leeuwenhoek">
        <title>Rhodopirellula heiligendammensis sp. nov., Rhodopirellula pilleata sp. nov., and Rhodopirellula solitaria sp. nov. isolated from natural or artificial marine surfaces in Northern Germany and California, USA, and emended description of the genus Rhodopirellula.</title>
        <authorList>
            <person name="Kallscheuer N."/>
            <person name="Wiegand S."/>
            <person name="Jogler M."/>
            <person name="Boedeker C."/>
            <person name="Peeters S.H."/>
            <person name="Rast P."/>
            <person name="Heuer A."/>
            <person name="Jetten M.S.M."/>
            <person name="Rohde M."/>
            <person name="Jogler C."/>
        </authorList>
    </citation>
    <scope>NUCLEOTIDE SEQUENCE [LARGE SCALE GENOMIC DNA]</scope>
    <source>
        <strain evidence="13 14">Poly21</strain>
    </source>
</reference>
<evidence type="ECO:0000256" key="1">
    <source>
        <dbReference type="ARBA" id="ARBA00004496"/>
    </source>
</evidence>
<keyword evidence="4" id="KW-0597">Phosphoprotein</keyword>
<dbReference type="SUPFAM" id="SSF46689">
    <property type="entry name" value="Homeodomain-like"/>
    <property type="match status" value="1"/>
</dbReference>
<evidence type="ECO:0000256" key="9">
    <source>
        <dbReference type="ARBA" id="ARBA00023125"/>
    </source>
</evidence>
<proteinExistence type="predicted"/>
<keyword evidence="6" id="KW-0067">ATP-binding</keyword>
<dbReference type="PRINTS" id="PR01590">
    <property type="entry name" value="HTHFIS"/>
</dbReference>
<comment type="subcellular location">
    <subcellularLocation>
        <location evidence="1">Cytoplasm</location>
    </subcellularLocation>
</comment>
<dbReference type="GO" id="GO:0006355">
    <property type="term" value="P:regulation of DNA-templated transcription"/>
    <property type="evidence" value="ECO:0007669"/>
    <property type="project" value="InterPro"/>
</dbReference>
<keyword evidence="7" id="KW-0902">Two-component regulatory system</keyword>
<dbReference type="Gene3D" id="1.10.8.60">
    <property type="match status" value="1"/>
</dbReference>
<evidence type="ECO:0000313" key="13">
    <source>
        <dbReference type="EMBL" id="TWU18294.1"/>
    </source>
</evidence>
<evidence type="ECO:0000256" key="2">
    <source>
        <dbReference type="ARBA" id="ARBA00022490"/>
    </source>
</evidence>
<evidence type="ECO:0000256" key="5">
    <source>
        <dbReference type="ARBA" id="ARBA00022741"/>
    </source>
</evidence>
<dbReference type="InterPro" id="IPR058031">
    <property type="entry name" value="AAA_lid_NorR"/>
</dbReference>
<dbReference type="AlphaFoldDB" id="A0A5C6C4N0"/>
<evidence type="ECO:0000256" key="4">
    <source>
        <dbReference type="ARBA" id="ARBA00022553"/>
    </source>
</evidence>
<keyword evidence="2" id="KW-0963">Cytoplasm</keyword>
<dbReference type="GO" id="GO:0005737">
    <property type="term" value="C:cytoplasm"/>
    <property type="evidence" value="ECO:0007669"/>
    <property type="project" value="UniProtKB-SubCell"/>
</dbReference>
<comment type="caution">
    <text evidence="13">The sequence shown here is derived from an EMBL/GenBank/DDBJ whole genome shotgun (WGS) entry which is preliminary data.</text>
</comment>
<evidence type="ECO:0000259" key="12">
    <source>
        <dbReference type="PROSITE" id="PS50045"/>
    </source>
</evidence>
<keyword evidence="5" id="KW-0547">Nucleotide-binding</keyword>
<dbReference type="EMBL" id="SJPU01000001">
    <property type="protein sequence ID" value="TWU18294.1"/>
    <property type="molecule type" value="Genomic_DNA"/>
</dbReference>
<dbReference type="GO" id="GO:0043565">
    <property type="term" value="F:sequence-specific DNA binding"/>
    <property type="evidence" value="ECO:0007669"/>
    <property type="project" value="InterPro"/>
</dbReference>
<evidence type="ECO:0000256" key="6">
    <source>
        <dbReference type="ARBA" id="ARBA00022840"/>
    </source>
</evidence>
<evidence type="ECO:0000256" key="10">
    <source>
        <dbReference type="ARBA" id="ARBA00023159"/>
    </source>
</evidence>
<organism evidence="13 14">
    <name type="scientific">Allorhodopirellula heiligendammensis</name>
    <dbReference type="NCBI Taxonomy" id="2714739"/>
    <lineage>
        <taxon>Bacteria</taxon>
        <taxon>Pseudomonadati</taxon>
        <taxon>Planctomycetota</taxon>
        <taxon>Planctomycetia</taxon>
        <taxon>Pirellulales</taxon>
        <taxon>Pirellulaceae</taxon>
        <taxon>Allorhodopirellula</taxon>
    </lineage>
</organism>
<dbReference type="GO" id="GO:0005524">
    <property type="term" value="F:ATP binding"/>
    <property type="evidence" value="ECO:0007669"/>
    <property type="project" value="UniProtKB-KW"/>
</dbReference>
<dbReference type="Pfam" id="PF25601">
    <property type="entry name" value="AAA_lid_14"/>
    <property type="match status" value="1"/>
</dbReference>
<accession>A0A5C6C4N0</accession>
<dbReference type="PANTHER" id="PTHR32071:SF95">
    <property type="entry name" value="DNA-BINDING TRANSCRIPTIONAL REGULATOR NTRC"/>
    <property type="match status" value="1"/>
</dbReference>
<dbReference type="PANTHER" id="PTHR32071">
    <property type="entry name" value="TRANSCRIPTIONAL REGULATORY PROTEIN"/>
    <property type="match status" value="1"/>
</dbReference>
<evidence type="ECO:0000256" key="7">
    <source>
        <dbReference type="ARBA" id="ARBA00023012"/>
    </source>
</evidence>
<dbReference type="RefSeq" id="WP_146405379.1">
    <property type="nucleotide sequence ID" value="NZ_SJPU01000001.1"/>
</dbReference>
<evidence type="ECO:0000313" key="14">
    <source>
        <dbReference type="Proteomes" id="UP000319908"/>
    </source>
</evidence>
<gene>
    <name evidence="13" type="primary">zraR_3</name>
    <name evidence="13" type="ORF">Poly21_04560</name>
</gene>
<keyword evidence="11" id="KW-0804">Transcription</keyword>
<keyword evidence="3" id="KW-0678">Repressor</keyword>
<feature type="domain" description="Sigma-54 factor interaction" evidence="12">
    <location>
        <begin position="1"/>
        <end position="50"/>
    </location>
</feature>
<dbReference type="Proteomes" id="UP000319908">
    <property type="component" value="Unassembled WGS sequence"/>
</dbReference>
<dbReference type="InterPro" id="IPR009057">
    <property type="entry name" value="Homeodomain-like_sf"/>
</dbReference>
<dbReference type="Gene3D" id="1.10.10.60">
    <property type="entry name" value="Homeodomain-like"/>
    <property type="match status" value="1"/>
</dbReference>
<keyword evidence="8" id="KW-0805">Transcription regulation</keyword>
<keyword evidence="14" id="KW-1185">Reference proteome</keyword>
<sequence>MLAKYFLRRFAAELGKDVTGYAAETMELISQYRWPGNVRELQSVVKYALLEATGPVILPAHPPVSVQDYTPHRTTTATHDNKADDRGLDLPALTRELLASGSEDIHRKLVSMAEKEIFAEVLKATSNNMTQAARHLGITRTTLRARLESLGMSHEKSRPLR</sequence>
<keyword evidence="9" id="KW-0238">DNA-binding</keyword>
<evidence type="ECO:0000256" key="8">
    <source>
        <dbReference type="ARBA" id="ARBA00023015"/>
    </source>
</evidence>
<protein>
    <submittedName>
        <fullName evidence="13">Transcriptional regulatory protein ZraR</fullName>
    </submittedName>
</protein>
<name>A0A5C6C4N0_9BACT</name>